<protein>
    <submittedName>
        <fullName evidence="1">Uncharacterized protein</fullName>
    </submittedName>
</protein>
<sequence length="73" mass="8392">MLVIDPPPVKQAKSGTRYFIKESTYARLVNMKNDKCCSCGIQLFIRDEVYSKRSGNNLRVRCIKCAKAQFMVE</sequence>
<name>A0A382RW42_9ZZZZ</name>
<proteinExistence type="predicted"/>
<dbReference type="EMBL" id="UINC01124494">
    <property type="protein sequence ID" value="SVD01680.1"/>
    <property type="molecule type" value="Genomic_DNA"/>
</dbReference>
<gene>
    <name evidence="1" type="ORF">METZ01_LOCUS354534</name>
</gene>
<evidence type="ECO:0000313" key="1">
    <source>
        <dbReference type="EMBL" id="SVD01680.1"/>
    </source>
</evidence>
<reference evidence="1" key="1">
    <citation type="submission" date="2018-05" db="EMBL/GenBank/DDBJ databases">
        <authorList>
            <person name="Lanie J.A."/>
            <person name="Ng W.-L."/>
            <person name="Kazmierczak K.M."/>
            <person name="Andrzejewski T.M."/>
            <person name="Davidsen T.M."/>
            <person name="Wayne K.J."/>
            <person name="Tettelin H."/>
            <person name="Glass J.I."/>
            <person name="Rusch D."/>
            <person name="Podicherti R."/>
            <person name="Tsui H.-C.T."/>
            <person name="Winkler M.E."/>
        </authorList>
    </citation>
    <scope>NUCLEOTIDE SEQUENCE</scope>
</reference>
<organism evidence="1">
    <name type="scientific">marine metagenome</name>
    <dbReference type="NCBI Taxonomy" id="408172"/>
    <lineage>
        <taxon>unclassified sequences</taxon>
        <taxon>metagenomes</taxon>
        <taxon>ecological metagenomes</taxon>
    </lineage>
</organism>
<accession>A0A382RW42</accession>
<dbReference type="AlphaFoldDB" id="A0A382RW42"/>